<organism evidence="1">
    <name type="scientific">freshwater metagenome</name>
    <dbReference type="NCBI Taxonomy" id="449393"/>
    <lineage>
        <taxon>unclassified sequences</taxon>
        <taxon>metagenomes</taxon>
        <taxon>ecological metagenomes</taxon>
    </lineage>
</organism>
<reference evidence="1" key="1">
    <citation type="submission" date="2020-05" db="EMBL/GenBank/DDBJ databases">
        <authorList>
            <person name="Chiriac C."/>
            <person name="Salcher M."/>
            <person name="Ghai R."/>
            <person name="Kavagutti S V."/>
        </authorList>
    </citation>
    <scope>NUCLEOTIDE SEQUENCE</scope>
</reference>
<accession>A0A6J6PXY9</accession>
<evidence type="ECO:0000313" key="1">
    <source>
        <dbReference type="EMBL" id="CAB4703436.1"/>
    </source>
</evidence>
<gene>
    <name evidence="1" type="ORF">UFOPK2399_01509</name>
</gene>
<proteinExistence type="predicted"/>
<dbReference type="AlphaFoldDB" id="A0A6J6PXY9"/>
<dbReference type="EMBL" id="CAEZXP010000005">
    <property type="protein sequence ID" value="CAB4703436.1"/>
    <property type="molecule type" value="Genomic_DNA"/>
</dbReference>
<name>A0A6J6PXY9_9ZZZZ</name>
<sequence length="249" mass="25918">MSLPFAPRTLMRLAKEARVGAARPVVLGGARELQGALARGLAAGGSQSLVRENGGVEGAAVLVWLGEPDEDRLRAAFRARVPIIAVTEADSVPYVLDTSIVRVERGSGLPVEAVAAKIAHILGDDGAALGAALPVLREPVLDEMIRRASVRNATIAAAVWIPGVDFPILTLNQLRLVLRIAGVYGHEVGTALLPEAAGVVGAAYGFRAAARRITSVVRVGTFATRGAVAFAGTRAVGEAARRRFAIDPK</sequence>
<protein>
    <submittedName>
        <fullName evidence="1">Unannotated protein</fullName>
    </submittedName>
</protein>